<organism evidence="2 3">
    <name type="scientific">Paramecium octaurelia</name>
    <dbReference type="NCBI Taxonomy" id="43137"/>
    <lineage>
        <taxon>Eukaryota</taxon>
        <taxon>Sar</taxon>
        <taxon>Alveolata</taxon>
        <taxon>Ciliophora</taxon>
        <taxon>Intramacronucleata</taxon>
        <taxon>Oligohymenophorea</taxon>
        <taxon>Peniculida</taxon>
        <taxon>Parameciidae</taxon>
        <taxon>Paramecium</taxon>
    </lineage>
</organism>
<dbReference type="Proteomes" id="UP000683925">
    <property type="component" value="Unassembled WGS sequence"/>
</dbReference>
<sequence length="177" mass="20641">MSISSDMLVISTQTKTTLPVPHSTRSLIKREKQYSQDVISKNQKGKQSIKKKIKRKRLFSGSKRTVSNYRGRIPQSETFTLNEDRLILQSVIKLGPKFKVISSYFPQKSLSAVKNRYYKYLRYRWVQIMGKDFESLLRESQSIIKQDDEIVDTAELFPELKDILKNMITNIKSLTQS</sequence>
<dbReference type="SMART" id="SM00717">
    <property type="entry name" value="SANT"/>
    <property type="match status" value="1"/>
</dbReference>
<evidence type="ECO:0000313" key="2">
    <source>
        <dbReference type="EMBL" id="CAD8177176.1"/>
    </source>
</evidence>
<dbReference type="CDD" id="cd00167">
    <property type="entry name" value="SANT"/>
    <property type="match status" value="1"/>
</dbReference>
<dbReference type="InterPro" id="IPR001005">
    <property type="entry name" value="SANT/Myb"/>
</dbReference>
<accession>A0A8S1VR91</accession>
<feature type="domain" description="Myb-like" evidence="1">
    <location>
        <begin position="75"/>
        <end position="123"/>
    </location>
</feature>
<dbReference type="EMBL" id="CAJJDP010000067">
    <property type="protein sequence ID" value="CAD8177176.1"/>
    <property type="molecule type" value="Genomic_DNA"/>
</dbReference>
<gene>
    <name evidence="2" type="ORF">POCTA_138.1.T0680168</name>
</gene>
<comment type="caution">
    <text evidence="2">The sequence shown here is derived from an EMBL/GenBank/DDBJ whole genome shotgun (WGS) entry which is preliminary data.</text>
</comment>
<keyword evidence="3" id="KW-1185">Reference proteome</keyword>
<reference evidence="2" key="1">
    <citation type="submission" date="2021-01" db="EMBL/GenBank/DDBJ databases">
        <authorList>
            <consortium name="Genoscope - CEA"/>
            <person name="William W."/>
        </authorList>
    </citation>
    <scope>NUCLEOTIDE SEQUENCE</scope>
</reference>
<evidence type="ECO:0000259" key="1">
    <source>
        <dbReference type="SMART" id="SM00717"/>
    </source>
</evidence>
<dbReference type="OrthoDB" id="303957at2759"/>
<dbReference type="OMA" id="RWVQIMG"/>
<evidence type="ECO:0000313" key="3">
    <source>
        <dbReference type="Proteomes" id="UP000683925"/>
    </source>
</evidence>
<dbReference type="Pfam" id="PF00249">
    <property type="entry name" value="Myb_DNA-binding"/>
    <property type="match status" value="1"/>
</dbReference>
<proteinExistence type="predicted"/>
<protein>
    <recommendedName>
        <fullName evidence="1">Myb-like domain-containing protein</fullName>
    </recommendedName>
</protein>
<name>A0A8S1VR91_PAROT</name>
<dbReference type="AlphaFoldDB" id="A0A8S1VR91"/>